<name>A0A1Q3BSI0_CEPFO</name>
<dbReference type="OrthoDB" id="57698at2759"/>
<dbReference type="GO" id="GO:0070150">
    <property type="term" value="P:mitochondrial glycyl-tRNA aminoacylation"/>
    <property type="evidence" value="ECO:0007669"/>
    <property type="project" value="TreeGrafter"/>
</dbReference>
<dbReference type="STRING" id="3775.A0A1Q3BSI0"/>
<accession>A0A1Q3BSI0</accession>
<dbReference type="InParanoid" id="A0A1Q3BSI0"/>
<comment type="caution">
    <text evidence="2">The sequence shown here is derived from an EMBL/GenBank/DDBJ whole genome shotgun (WGS) entry which is preliminary data.</text>
</comment>
<dbReference type="Proteomes" id="UP000187406">
    <property type="component" value="Unassembled WGS sequence"/>
</dbReference>
<keyword evidence="3" id="KW-1185">Reference proteome</keyword>
<dbReference type="InterPro" id="IPR045864">
    <property type="entry name" value="aa-tRNA-synth_II/BPL/LPL"/>
</dbReference>
<evidence type="ECO:0000313" key="3">
    <source>
        <dbReference type="Proteomes" id="UP000187406"/>
    </source>
</evidence>
<proteinExistence type="predicted"/>
<dbReference type="GO" id="GO:0004820">
    <property type="term" value="F:glycine-tRNA ligase activity"/>
    <property type="evidence" value="ECO:0007669"/>
    <property type="project" value="TreeGrafter"/>
</dbReference>
<organism evidence="2 3">
    <name type="scientific">Cephalotus follicularis</name>
    <name type="common">Albany pitcher plant</name>
    <dbReference type="NCBI Taxonomy" id="3775"/>
    <lineage>
        <taxon>Eukaryota</taxon>
        <taxon>Viridiplantae</taxon>
        <taxon>Streptophyta</taxon>
        <taxon>Embryophyta</taxon>
        <taxon>Tracheophyta</taxon>
        <taxon>Spermatophyta</taxon>
        <taxon>Magnoliopsida</taxon>
        <taxon>eudicotyledons</taxon>
        <taxon>Gunneridae</taxon>
        <taxon>Pentapetalae</taxon>
        <taxon>rosids</taxon>
        <taxon>fabids</taxon>
        <taxon>Oxalidales</taxon>
        <taxon>Cephalotaceae</taxon>
        <taxon>Cephalotus</taxon>
    </lineage>
</organism>
<sequence>MAMPSVHSKPPSRISMQPSKLKTDLSWRRIRSRGSSKMPLVVTLVTAALAVKLSLAVVNMLGRRLFYIPCFKIYRGVAGLHDYGPPGCTVKANVLAFWRQHFILEENMLEVDCPCVTPEVVLKASGHVDKFTDLMVKDEKIGLLSCGPFVKGFL</sequence>
<dbReference type="GO" id="GO:0005739">
    <property type="term" value="C:mitochondrion"/>
    <property type="evidence" value="ECO:0007669"/>
    <property type="project" value="TreeGrafter"/>
</dbReference>
<dbReference type="PANTHER" id="PTHR10745:SF0">
    <property type="entry name" value="GLYCINE--TRNA LIGASE"/>
    <property type="match status" value="1"/>
</dbReference>
<feature type="region of interest" description="Disordered" evidence="1">
    <location>
        <begin position="1"/>
        <end position="21"/>
    </location>
</feature>
<evidence type="ECO:0000313" key="2">
    <source>
        <dbReference type="EMBL" id="GAV70839.1"/>
    </source>
</evidence>
<reference evidence="3" key="1">
    <citation type="submission" date="2016-04" db="EMBL/GenBank/DDBJ databases">
        <title>Cephalotus genome sequencing.</title>
        <authorList>
            <person name="Fukushima K."/>
            <person name="Hasebe M."/>
            <person name="Fang X."/>
        </authorList>
    </citation>
    <scope>NUCLEOTIDE SEQUENCE [LARGE SCALE GENOMIC DNA]</scope>
    <source>
        <strain evidence="3">cv. St1</strain>
    </source>
</reference>
<dbReference type="EMBL" id="BDDD01000845">
    <property type="protein sequence ID" value="GAV70839.1"/>
    <property type="molecule type" value="Genomic_DNA"/>
</dbReference>
<dbReference type="PANTHER" id="PTHR10745">
    <property type="entry name" value="GLYCYL-TRNA SYNTHETASE/DNA POLYMERASE SUBUNIT GAMMA-2"/>
    <property type="match status" value="1"/>
</dbReference>
<protein>
    <submittedName>
        <fullName evidence="2">tRNA-synt_2b domain-containing protein</fullName>
    </submittedName>
</protein>
<dbReference type="AlphaFoldDB" id="A0A1Q3BSI0"/>
<evidence type="ECO:0000256" key="1">
    <source>
        <dbReference type="SAM" id="MobiDB-lite"/>
    </source>
</evidence>
<dbReference type="InterPro" id="IPR027031">
    <property type="entry name" value="Gly-tRNA_synthase/POLG2"/>
</dbReference>
<gene>
    <name evidence="2" type="ORF">CFOL_v3_14337</name>
</gene>
<dbReference type="SUPFAM" id="SSF55681">
    <property type="entry name" value="Class II aaRS and biotin synthetases"/>
    <property type="match status" value="1"/>
</dbReference>
<dbReference type="Gene3D" id="3.30.930.10">
    <property type="entry name" value="Bira Bifunctional Protein, Domain 2"/>
    <property type="match status" value="1"/>
</dbReference>